<protein>
    <recommendedName>
        <fullName evidence="2">N-terminal domain-containing protein</fullName>
    </recommendedName>
</protein>
<gene>
    <name evidence="3" type="ORF">Phou_062860</name>
</gene>
<proteinExistence type="predicted"/>
<reference evidence="3 4" key="2">
    <citation type="submission" date="2020-03" db="EMBL/GenBank/DDBJ databases">
        <authorList>
            <person name="Ichikawa N."/>
            <person name="Kimura A."/>
            <person name="Kitahashi Y."/>
            <person name="Uohara A."/>
        </authorList>
    </citation>
    <scope>NUCLEOTIDE SEQUENCE [LARGE SCALE GENOMIC DNA]</scope>
    <source>
        <strain evidence="3 4">NBRC 108639</strain>
    </source>
</reference>
<feature type="compositionally biased region" description="Low complexity" evidence="1">
    <location>
        <begin position="334"/>
        <end position="346"/>
    </location>
</feature>
<feature type="region of interest" description="Disordered" evidence="1">
    <location>
        <begin position="321"/>
        <end position="346"/>
    </location>
</feature>
<evidence type="ECO:0000259" key="2">
    <source>
        <dbReference type="Pfam" id="PF08401"/>
    </source>
</evidence>
<name>A0A6V8KJF8_9ACTN</name>
<reference evidence="3 4" key="1">
    <citation type="submission" date="2020-03" db="EMBL/GenBank/DDBJ databases">
        <title>Whole genome shotgun sequence of Phytohabitans houttuyneae NBRC 108639.</title>
        <authorList>
            <person name="Komaki H."/>
            <person name="Tamura T."/>
        </authorList>
    </citation>
    <scope>NUCLEOTIDE SEQUENCE [LARGE SCALE GENOMIC DNA]</scope>
    <source>
        <strain evidence="3 4">NBRC 108639</strain>
    </source>
</reference>
<accession>A0A6V8KJF8</accession>
<dbReference type="AlphaFoldDB" id="A0A6V8KJF8"/>
<comment type="caution">
    <text evidence="3">The sequence shown here is derived from an EMBL/GenBank/DDBJ whole genome shotgun (WGS) entry which is preliminary data.</text>
</comment>
<sequence length="346" mass="37352">MAKLSTQDRQALLAKIQADFDARLAALAADPLQWIEFIEQVAIFGAHYSVNNQILLMLQAEERGITPRYFLPYGRKDRTTGWLSHGRQVRPGERAFRIWAPITRRPSEQDAQQWEAEGRTVRREQDGRPAVQVVGFSLAATFDISQTDGAAFTPPTVQYKRRIQAAGGRAPELLTGDDPTGAYDDLVGLITAAGYTFELAAPGSPYLGAKNGVTVTGPGVHVVKVRDDISTAQRTKTTVHELAHIRCGHTAGAQAGGDLHRGRQETEAESVAHIVCTALGLDSRAYSDAYVLGWADGDLDLVKSCATTVLRVARQILHDLTPSPAPLEPHPAADDASPAGDSSTAR</sequence>
<keyword evidence="4" id="KW-1185">Reference proteome</keyword>
<organism evidence="3 4">
    <name type="scientific">Phytohabitans houttuyneae</name>
    <dbReference type="NCBI Taxonomy" id="1076126"/>
    <lineage>
        <taxon>Bacteria</taxon>
        <taxon>Bacillati</taxon>
        <taxon>Actinomycetota</taxon>
        <taxon>Actinomycetes</taxon>
        <taxon>Micromonosporales</taxon>
        <taxon>Micromonosporaceae</taxon>
    </lineage>
</organism>
<evidence type="ECO:0000256" key="1">
    <source>
        <dbReference type="SAM" id="MobiDB-lite"/>
    </source>
</evidence>
<evidence type="ECO:0000313" key="4">
    <source>
        <dbReference type="Proteomes" id="UP000482800"/>
    </source>
</evidence>
<dbReference type="RefSeq" id="WP_173062182.1">
    <property type="nucleotide sequence ID" value="NZ_BAABGO010000079.1"/>
</dbReference>
<dbReference type="EMBL" id="BLPF01000002">
    <property type="protein sequence ID" value="GFJ82106.1"/>
    <property type="molecule type" value="Genomic_DNA"/>
</dbReference>
<feature type="domain" description="N-terminal" evidence="2">
    <location>
        <begin position="41"/>
        <end position="119"/>
    </location>
</feature>
<dbReference type="InterPro" id="IPR013610">
    <property type="entry name" value="ArdC_N"/>
</dbReference>
<dbReference type="Pfam" id="PF08401">
    <property type="entry name" value="ArdcN"/>
    <property type="match status" value="1"/>
</dbReference>
<dbReference type="Proteomes" id="UP000482800">
    <property type="component" value="Unassembled WGS sequence"/>
</dbReference>
<dbReference type="GO" id="GO:0003697">
    <property type="term" value="F:single-stranded DNA binding"/>
    <property type="evidence" value="ECO:0007669"/>
    <property type="project" value="InterPro"/>
</dbReference>
<evidence type="ECO:0000313" key="3">
    <source>
        <dbReference type="EMBL" id="GFJ82106.1"/>
    </source>
</evidence>